<evidence type="ECO:0000313" key="1">
    <source>
        <dbReference type="EMBL" id="QQO97303.1"/>
    </source>
</evidence>
<dbReference type="Proteomes" id="UP000693899">
    <property type="component" value="Segment"/>
</dbReference>
<evidence type="ECO:0000313" key="2">
    <source>
        <dbReference type="Proteomes" id="UP000693899"/>
    </source>
</evidence>
<name>A0A8E4UXZ1_9CAUD</name>
<sequence>MCINCNVAYHGGDMASRMGVCLTTNLPVAHFVAESSIIKKASEVLGLTEETATLLAWDLFNYKNKEFKSRGDIYFCEDHFAGDLRQFFESCKNTLV</sequence>
<proteinExistence type="predicted"/>
<keyword evidence="2" id="KW-1185">Reference proteome</keyword>
<protein>
    <submittedName>
        <fullName evidence="1">Uncharacterized protein</fullName>
    </submittedName>
</protein>
<accession>A0A8E4UXZ1</accession>
<reference evidence="1" key="1">
    <citation type="submission" date="2020-07" db="EMBL/GenBank/DDBJ databases">
        <title>Highly diverse flavobacterial phages as mortality factor during North Sea spring blooms.</title>
        <authorList>
            <person name="Bartlau N."/>
            <person name="Wichels A."/>
            <person name="Krohne G."/>
            <person name="Adriaenssens E.M."/>
            <person name="Heins A."/>
            <person name="Fuchs B.M."/>
            <person name="Amann R."/>
            <person name="Moraru C."/>
        </authorList>
    </citation>
    <scope>NUCLEOTIDE SEQUENCE</scope>
</reference>
<organism evidence="1 2">
    <name type="scientific">Maribacter phage Colly_1</name>
    <dbReference type="NCBI Taxonomy" id="2745691"/>
    <lineage>
        <taxon>Viruses</taxon>
        <taxon>Duplodnaviria</taxon>
        <taxon>Heunggongvirae</taxon>
        <taxon>Uroviricota</taxon>
        <taxon>Caudoviricetes</taxon>
        <taxon>Molycolviridae</taxon>
        <taxon>Mollyvirus</taxon>
        <taxon>Mollyvirus colly</taxon>
    </lineage>
</organism>
<gene>
    <name evidence="1" type="ORF">Colly1_22</name>
</gene>
<dbReference type="EMBL" id="MT732450">
    <property type="protein sequence ID" value="QQO97303.1"/>
    <property type="molecule type" value="Genomic_DNA"/>
</dbReference>